<sequence length="108" mass="12022">MAVAHRAFRRQLAELPDLVLGVRPGNATRARLVVSAVRFALLGLEVHHLSEDEYLWPRLMQRATGQSEAIACMKLQHYRLDDLIAHVTGSLDDLAADPRQPLCEKVAA</sequence>
<dbReference type="RefSeq" id="WP_212521813.1">
    <property type="nucleotide sequence ID" value="NZ_JAGSOH010000149.1"/>
</dbReference>
<evidence type="ECO:0000313" key="2">
    <source>
        <dbReference type="EMBL" id="MBR7830690.1"/>
    </source>
</evidence>
<dbReference type="Gene3D" id="1.20.120.520">
    <property type="entry name" value="nmb1532 protein domain like"/>
    <property type="match status" value="1"/>
</dbReference>
<proteinExistence type="predicted"/>
<accession>A0A941EDF2</accession>
<comment type="caution">
    <text evidence="2">The sequence shown here is derived from an EMBL/GenBank/DDBJ whole genome shotgun (WGS) entry which is preliminary data.</text>
</comment>
<dbReference type="Proteomes" id="UP000676325">
    <property type="component" value="Unassembled WGS sequence"/>
</dbReference>
<gene>
    <name evidence="2" type="ORF">KDK95_30590</name>
</gene>
<dbReference type="Pfam" id="PF01814">
    <property type="entry name" value="Hemerythrin"/>
    <property type="match status" value="1"/>
</dbReference>
<keyword evidence="3" id="KW-1185">Reference proteome</keyword>
<name>A0A941EDF2_9ACTN</name>
<reference evidence="2" key="1">
    <citation type="submission" date="2021-04" db="EMBL/GenBank/DDBJ databases">
        <title>Genome based classification of Actinospica acidithermotolerans sp. nov., an actinobacterium isolated from an Indonesian hot spring.</title>
        <authorList>
            <person name="Kusuma A.B."/>
            <person name="Putra K.E."/>
            <person name="Nafisah S."/>
            <person name="Loh J."/>
            <person name="Nouioui I."/>
            <person name="Goodfellow M."/>
        </authorList>
    </citation>
    <scope>NUCLEOTIDE SEQUENCE</scope>
    <source>
        <strain evidence="2">MGRD01-02</strain>
    </source>
</reference>
<evidence type="ECO:0000259" key="1">
    <source>
        <dbReference type="Pfam" id="PF01814"/>
    </source>
</evidence>
<dbReference type="EMBL" id="JAGSOH010000149">
    <property type="protein sequence ID" value="MBR7830690.1"/>
    <property type="molecule type" value="Genomic_DNA"/>
</dbReference>
<dbReference type="InterPro" id="IPR012312">
    <property type="entry name" value="Hemerythrin-like"/>
</dbReference>
<dbReference type="AlphaFoldDB" id="A0A941EDF2"/>
<dbReference type="CDD" id="cd12108">
    <property type="entry name" value="Hr-like"/>
    <property type="match status" value="1"/>
</dbReference>
<evidence type="ECO:0000313" key="3">
    <source>
        <dbReference type="Proteomes" id="UP000676325"/>
    </source>
</evidence>
<feature type="domain" description="Hemerythrin-like" evidence="1">
    <location>
        <begin position="4"/>
        <end position="96"/>
    </location>
</feature>
<organism evidence="2 3">
    <name type="scientific">Actinospica acidithermotolerans</name>
    <dbReference type="NCBI Taxonomy" id="2828514"/>
    <lineage>
        <taxon>Bacteria</taxon>
        <taxon>Bacillati</taxon>
        <taxon>Actinomycetota</taxon>
        <taxon>Actinomycetes</taxon>
        <taxon>Catenulisporales</taxon>
        <taxon>Actinospicaceae</taxon>
        <taxon>Actinospica</taxon>
    </lineage>
</organism>
<protein>
    <submittedName>
        <fullName evidence="2">Hemerythrin domain-containing protein</fullName>
    </submittedName>
</protein>